<dbReference type="Gene3D" id="1.10.340.30">
    <property type="entry name" value="Hypothetical protein, domain 2"/>
    <property type="match status" value="1"/>
</dbReference>
<evidence type="ECO:0000259" key="5">
    <source>
        <dbReference type="SMART" id="SM00478"/>
    </source>
</evidence>
<proteinExistence type="predicted"/>
<organism evidence="6 7">
    <name type="scientific">Virgibacillus alimentarius</name>
    <dbReference type="NCBI Taxonomy" id="698769"/>
    <lineage>
        <taxon>Bacteria</taxon>
        <taxon>Bacillati</taxon>
        <taxon>Bacillota</taxon>
        <taxon>Bacilli</taxon>
        <taxon>Bacillales</taxon>
        <taxon>Bacillaceae</taxon>
        <taxon>Virgibacillus</taxon>
    </lineage>
</organism>
<dbReference type="SUPFAM" id="SSF48150">
    <property type="entry name" value="DNA-glycosylase"/>
    <property type="match status" value="1"/>
</dbReference>
<keyword evidence="7" id="KW-1185">Reference proteome</keyword>
<dbReference type="GO" id="GO:0004519">
    <property type="term" value="F:endonuclease activity"/>
    <property type="evidence" value="ECO:0007669"/>
    <property type="project" value="UniProtKB-KW"/>
</dbReference>
<keyword evidence="6" id="KW-0255">Endonuclease</keyword>
<keyword evidence="2" id="KW-0479">Metal-binding</keyword>
<comment type="caution">
    <text evidence="6">The sequence shown here is derived from an EMBL/GenBank/DDBJ whole genome shotgun (WGS) entry which is preliminary data.</text>
</comment>
<evidence type="ECO:0000256" key="2">
    <source>
        <dbReference type="ARBA" id="ARBA00022723"/>
    </source>
</evidence>
<gene>
    <name evidence="6" type="ORF">J2Z81_002419</name>
</gene>
<keyword evidence="6" id="KW-0378">Hydrolase</keyword>
<keyword evidence="3" id="KW-0408">Iron</keyword>
<evidence type="ECO:0000313" key="7">
    <source>
        <dbReference type="Proteomes" id="UP001519294"/>
    </source>
</evidence>
<evidence type="ECO:0000256" key="4">
    <source>
        <dbReference type="ARBA" id="ARBA00023014"/>
    </source>
</evidence>
<dbReference type="PIRSF" id="PIRSF001435">
    <property type="entry name" value="Nth"/>
    <property type="match status" value="1"/>
</dbReference>
<protein>
    <submittedName>
        <fullName evidence="6">Endonuclease-3 related protein</fullName>
    </submittedName>
</protein>
<dbReference type="CDD" id="cd00056">
    <property type="entry name" value="ENDO3c"/>
    <property type="match status" value="1"/>
</dbReference>
<keyword evidence="4" id="KW-0411">Iron-sulfur</keyword>
<evidence type="ECO:0000313" key="6">
    <source>
        <dbReference type="EMBL" id="MBP2258436.1"/>
    </source>
</evidence>
<dbReference type="PANTHER" id="PTHR10359">
    <property type="entry name" value="A/G-SPECIFIC ADENINE GLYCOSYLASE/ENDONUCLEASE III"/>
    <property type="match status" value="1"/>
</dbReference>
<dbReference type="Proteomes" id="UP001519294">
    <property type="component" value="Unassembled WGS sequence"/>
</dbReference>
<dbReference type="InterPro" id="IPR003265">
    <property type="entry name" value="HhH-GPD_domain"/>
</dbReference>
<evidence type="ECO:0000256" key="3">
    <source>
        <dbReference type="ARBA" id="ARBA00023004"/>
    </source>
</evidence>
<dbReference type="EMBL" id="JAGIKX010000026">
    <property type="protein sequence ID" value="MBP2258436.1"/>
    <property type="molecule type" value="Genomic_DNA"/>
</dbReference>
<accession>A0ABS4SBE5</accession>
<dbReference type="SMART" id="SM00478">
    <property type="entry name" value="ENDO3c"/>
    <property type="match status" value="1"/>
</dbReference>
<dbReference type="InterPro" id="IPR023170">
    <property type="entry name" value="HhH_base_excis_C"/>
</dbReference>
<keyword evidence="6" id="KW-0540">Nuclease</keyword>
<dbReference type="Gene3D" id="1.10.1670.10">
    <property type="entry name" value="Helix-hairpin-Helix base-excision DNA repair enzymes (C-terminal)"/>
    <property type="match status" value="1"/>
</dbReference>
<feature type="domain" description="HhH-GPD" evidence="5">
    <location>
        <begin position="35"/>
        <end position="190"/>
    </location>
</feature>
<sequence length="212" mass="25007">MLHYDFIYKKIYAHYGPQRWWPADTAFEMMVGAILVQNTSWRNVEKALENVAPYLYPKRMRSLKEAQLAQLIRPSGFYNIKAKRLKAFLHWFRDHQFDVCSLKGKSREDLRKELLGIKGVGQETADVMLLYGFDKPVFVVDAYARRIFYRFGYDMPGSYDPFRIEVEGDLSQDLLFWKEFHALLVEHAKQHCKAKPICDGCPLREHCMQRMG</sequence>
<name>A0ABS4SBE5_9BACI</name>
<dbReference type="Pfam" id="PF00730">
    <property type="entry name" value="HhH-GPD"/>
    <property type="match status" value="1"/>
</dbReference>
<evidence type="ECO:0000256" key="1">
    <source>
        <dbReference type="ARBA" id="ARBA00022485"/>
    </source>
</evidence>
<reference evidence="6 7" key="1">
    <citation type="submission" date="2021-03" db="EMBL/GenBank/DDBJ databases">
        <title>Genomic Encyclopedia of Type Strains, Phase IV (KMG-IV): sequencing the most valuable type-strain genomes for metagenomic binning, comparative biology and taxonomic classification.</title>
        <authorList>
            <person name="Goeker M."/>
        </authorList>
    </citation>
    <scope>NUCLEOTIDE SEQUENCE [LARGE SCALE GENOMIC DNA]</scope>
    <source>
        <strain evidence="6 7">DSM 25790</strain>
    </source>
</reference>
<keyword evidence="1" id="KW-0004">4Fe-4S</keyword>
<dbReference type="InterPro" id="IPR011257">
    <property type="entry name" value="DNA_glycosylase"/>
</dbReference>
<dbReference type="PANTHER" id="PTHR10359:SF19">
    <property type="entry name" value="DNA REPAIR GLYCOSYLASE MJ1434-RELATED"/>
    <property type="match status" value="1"/>
</dbReference>
<dbReference type="RefSeq" id="WP_226371425.1">
    <property type="nucleotide sequence ID" value="NZ_JAGIKX010000026.1"/>
</dbReference>